<dbReference type="AlphaFoldDB" id="A0A7X4KNL8"/>
<evidence type="ECO:0000259" key="3">
    <source>
        <dbReference type="Pfam" id="PF25023"/>
    </source>
</evidence>
<dbReference type="NCBIfam" id="TIGR01643">
    <property type="entry name" value="YD_repeat_2x"/>
    <property type="match status" value="1"/>
</dbReference>
<evidence type="ECO:0000256" key="1">
    <source>
        <dbReference type="ARBA" id="ARBA00022737"/>
    </source>
</evidence>
<dbReference type="Proteomes" id="UP000450676">
    <property type="component" value="Unassembled WGS sequence"/>
</dbReference>
<sequence length="472" mass="52167">MAYAYDSYSRVSGITSNVGGASATLATNFLYQPANLQRYAWRFGNGLPRLVTLDTDGRIAQMSSSGVHNVTLGYNNADLINSLTDGVYSAMTSGFGYDAADRINSVTRSSDAQSFNWDSAGNRTSQSRQGTAYTFTPDTQSNRLASWSGGGKSRSFGYDAIGNVRTETRTDGNRTYDYDLFNRMSAVTISGVQVGDYRSNIYNQRAYKNIGVGTAYVYGPQGELLTETGATPTSYVWIGGELLGIVRSGQFYASHNDHLGRPEVLSNTAGAVVWRAENAAFDRKVVVDTVGGLNVGFPGQYIDNETGLWYNWNRYYDAALGRYIQSDPIGLAGGINTYAYVEGNSLSRIDPTGLEQCDIDAAEKTARERLPNMNFGKGSPKVDYSGMGWYGQAQILGREEGFDGYIHLNKMFLKPLDARMQFKVLETYYHEVGHFTWQEAYHDVIYPYAAKNAEASWERFQAMRSKLCKCAK</sequence>
<organism evidence="4 5">
    <name type="scientific">Pseudoduganella aquatica</name>
    <dbReference type="NCBI Taxonomy" id="2660641"/>
    <lineage>
        <taxon>Bacteria</taxon>
        <taxon>Pseudomonadati</taxon>
        <taxon>Pseudomonadota</taxon>
        <taxon>Betaproteobacteria</taxon>
        <taxon>Burkholderiales</taxon>
        <taxon>Oxalobacteraceae</taxon>
        <taxon>Telluria group</taxon>
        <taxon>Pseudoduganella</taxon>
    </lineage>
</organism>
<dbReference type="PANTHER" id="PTHR32305">
    <property type="match status" value="1"/>
</dbReference>
<name>A0A7X4KNL8_9BURK</name>
<dbReference type="Gene3D" id="2.180.10.10">
    <property type="entry name" value="RHS repeat-associated core"/>
    <property type="match status" value="1"/>
</dbReference>
<reference evidence="4 5" key="1">
    <citation type="submission" date="2019-12" db="EMBL/GenBank/DDBJ databases">
        <title>Novel species isolated from a subtropical stream in China.</title>
        <authorList>
            <person name="Lu H."/>
        </authorList>
    </citation>
    <scope>NUCLEOTIDE SEQUENCE [LARGE SCALE GENOMIC DNA]</scope>
    <source>
        <strain evidence="4 5">FT127W</strain>
    </source>
</reference>
<accession>A0A7X4KNL8</accession>
<dbReference type="PANTHER" id="PTHR32305:SF15">
    <property type="entry name" value="PROTEIN RHSA-RELATED"/>
    <property type="match status" value="1"/>
</dbReference>
<gene>
    <name evidence="4" type="ORF">GTP77_16920</name>
</gene>
<feature type="domain" description="Teneurin-like YD-shell" evidence="3">
    <location>
        <begin position="62"/>
        <end position="327"/>
    </location>
</feature>
<dbReference type="PRINTS" id="PR00394">
    <property type="entry name" value="RHSPROTEIN"/>
</dbReference>
<dbReference type="InterPro" id="IPR022385">
    <property type="entry name" value="Rhs_assc_core"/>
</dbReference>
<keyword evidence="5" id="KW-1185">Reference proteome</keyword>
<dbReference type="RefSeq" id="WP_161073325.1">
    <property type="nucleotide sequence ID" value="NZ_WWCU01000019.1"/>
</dbReference>
<keyword evidence="1" id="KW-0677">Repeat</keyword>
<dbReference type="InterPro" id="IPR006530">
    <property type="entry name" value="YD"/>
</dbReference>
<comment type="caution">
    <text evidence="4">The sequence shown here is derived from an EMBL/GenBank/DDBJ whole genome shotgun (WGS) entry which is preliminary data.</text>
</comment>
<evidence type="ECO:0000256" key="2">
    <source>
        <dbReference type="SAM" id="MobiDB-lite"/>
    </source>
</evidence>
<dbReference type="Pfam" id="PF25023">
    <property type="entry name" value="TEN_YD-shell"/>
    <property type="match status" value="1"/>
</dbReference>
<evidence type="ECO:0000313" key="5">
    <source>
        <dbReference type="Proteomes" id="UP000450676"/>
    </source>
</evidence>
<protein>
    <recommendedName>
        <fullName evidence="3">Teneurin-like YD-shell domain-containing protein</fullName>
    </recommendedName>
</protein>
<feature type="region of interest" description="Disordered" evidence="2">
    <location>
        <begin position="114"/>
        <end position="139"/>
    </location>
</feature>
<evidence type="ECO:0000313" key="4">
    <source>
        <dbReference type="EMBL" id="MYN09010.1"/>
    </source>
</evidence>
<dbReference type="InterPro" id="IPR050708">
    <property type="entry name" value="T6SS_VgrG/RHS"/>
</dbReference>
<dbReference type="InterPro" id="IPR056823">
    <property type="entry name" value="TEN-like_YD-shell"/>
</dbReference>
<proteinExistence type="predicted"/>
<dbReference type="EMBL" id="WWCU01000019">
    <property type="protein sequence ID" value="MYN09010.1"/>
    <property type="molecule type" value="Genomic_DNA"/>
</dbReference>
<dbReference type="NCBIfam" id="TIGR03696">
    <property type="entry name" value="Rhs_assc_core"/>
    <property type="match status" value="1"/>
</dbReference>